<dbReference type="eggNOG" id="ENOG502QVU1">
    <property type="taxonomic scope" value="Eukaryota"/>
</dbReference>
<dbReference type="InterPro" id="IPR038602">
    <property type="entry name" value="Mite_allergen_7_sf"/>
</dbReference>
<evidence type="ECO:0000313" key="2">
    <source>
        <dbReference type="EnsemblMetazoa" id="tetur08g00370.1"/>
    </source>
</evidence>
<dbReference type="InterPro" id="IPR010562">
    <property type="entry name" value="Haemolymph_juvenile_hormone-bd"/>
</dbReference>
<dbReference type="PANTHER" id="PTHR11008:SF9">
    <property type="entry name" value="PROTEIN TAKEOUT-LIKE PROTEIN"/>
    <property type="match status" value="1"/>
</dbReference>
<proteinExistence type="predicted"/>
<dbReference type="Gene3D" id="3.15.10.50">
    <property type="match status" value="1"/>
</dbReference>
<reference evidence="3" key="1">
    <citation type="submission" date="2011-08" db="EMBL/GenBank/DDBJ databases">
        <authorList>
            <person name="Rombauts S."/>
        </authorList>
    </citation>
    <scope>NUCLEOTIDE SEQUENCE</scope>
    <source>
        <strain evidence="3">London</strain>
    </source>
</reference>
<dbReference type="Pfam" id="PF06585">
    <property type="entry name" value="JHBP"/>
    <property type="match status" value="1"/>
</dbReference>
<keyword evidence="1" id="KW-0472">Membrane</keyword>
<reference evidence="2" key="2">
    <citation type="submission" date="2015-06" db="UniProtKB">
        <authorList>
            <consortium name="EnsemblMetazoa"/>
        </authorList>
    </citation>
    <scope>IDENTIFICATION</scope>
</reference>
<dbReference type="InterPro" id="IPR038606">
    <property type="entry name" value="To_sf"/>
</dbReference>
<sequence>MDRLIKQRFFIFFVSFFRSYLVNYFSLLFCARLAPSKAQDVASKVYKLYSSKTNGQNLLDLGNWLTGVIENQYLLPEVNVTEKGSVTSYKASFTNVSVTGLKPEQIVTIELFLGNPEINITSASTKVNMDGKYMVDGKFTIFPFKANGSFGLEFTNFLIKTRLLSNPGSSQDKVKVTCDAGFGQFGQRYVGLLENSAAAPYSRRVKNNLSHNLFQSVKSKLLSSIESSLKNAYISKGDNVNLDLIYPTSEAQIDQWLNRTRSVIVDKGHDPFSLADYSRNFSNDFRLFKLTGSLEIYNGTINGLSTLTRMGPVKVIYFKDSLIIELSVGFKSLTAAYDWQINVGKSSRTGKITSNITYISTFIRLVQPLQPGSSLNLEIFDVRHLDHIWLDITGIRTWDYLLEVIVNLGTRVIRSRIGEMLSTTLMTIVKDELGKQQLTNL</sequence>
<dbReference type="Pfam" id="PF16984">
    <property type="entry name" value="Grp7_allergen"/>
    <property type="match status" value="1"/>
</dbReference>
<dbReference type="EnsemblMetazoa" id="tetur08g00370.1">
    <property type="protein sequence ID" value="tetur08g00370.1"/>
    <property type="gene ID" value="tetur08g00370"/>
</dbReference>
<keyword evidence="1" id="KW-0812">Transmembrane</keyword>
<evidence type="ECO:0000313" key="3">
    <source>
        <dbReference type="Proteomes" id="UP000015104"/>
    </source>
</evidence>
<dbReference type="AlphaFoldDB" id="T1KAH1"/>
<dbReference type="Gene3D" id="3.15.10.30">
    <property type="entry name" value="Haemolymph juvenile hormone binding protein"/>
    <property type="match status" value="1"/>
</dbReference>
<dbReference type="PANTHER" id="PTHR11008">
    <property type="entry name" value="PROTEIN TAKEOUT-LIKE PROTEIN"/>
    <property type="match status" value="1"/>
</dbReference>
<protein>
    <submittedName>
        <fullName evidence="2">Uncharacterized protein</fullName>
    </submittedName>
</protein>
<evidence type="ECO:0000256" key="1">
    <source>
        <dbReference type="SAM" id="Phobius"/>
    </source>
</evidence>
<keyword evidence="3" id="KW-1185">Reference proteome</keyword>
<dbReference type="EMBL" id="CAEY01001939">
    <property type="status" value="NOT_ANNOTATED_CDS"/>
    <property type="molecule type" value="Genomic_DNA"/>
</dbReference>
<name>T1KAH1_TETUR</name>
<feature type="transmembrane region" description="Helical" evidence="1">
    <location>
        <begin position="9"/>
        <end position="29"/>
    </location>
</feature>
<dbReference type="HOGENOM" id="CLU_621629_0_0_1"/>
<keyword evidence="1" id="KW-1133">Transmembrane helix</keyword>
<dbReference type="InterPro" id="IPR020234">
    <property type="entry name" value="Mite_allergen_group-7"/>
</dbReference>
<organism evidence="2 3">
    <name type="scientific">Tetranychus urticae</name>
    <name type="common">Two-spotted spider mite</name>
    <dbReference type="NCBI Taxonomy" id="32264"/>
    <lineage>
        <taxon>Eukaryota</taxon>
        <taxon>Metazoa</taxon>
        <taxon>Ecdysozoa</taxon>
        <taxon>Arthropoda</taxon>
        <taxon>Chelicerata</taxon>
        <taxon>Arachnida</taxon>
        <taxon>Acari</taxon>
        <taxon>Acariformes</taxon>
        <taxon>Trombidiformes</taxon>
        <taxon>Prostigmata</taxon>
        <taxon>Eleutherengona</taxon>
        <taxon>Raphignathae</taxon>
        <taxon>Tetranychoidea</taxon>
        <taxon>Tetranychidae</taxon>
        <taxon>Tetranychus</taxon>
    </lineage>
</organism>
<accession>T1KAH1</accession>
<dbReference type="Proteomes" id="UP000015104">
    <property type="component" value="Unassembled WGS sequence"/>
</dbReference>